<proteinExistence type="predicted"/>
<dbReference type="InParanoid" id="A0A6P7GRN6"/>
<keyword evidence="3" id="KW-1185">Reference proteome</keyword>
<dbReference type="EnsemblMetazoa" id="XM_050663089.1">
    <property type="protein sequence ID" value="XP_050519046.1"/>
    <property type="gene ID" value="LOC126893138"/>
</dbReference>
<evidence type="ECO:0000313" key="2">
    <source>
        <dbReference type="EnsemblMetazoa" id="XP_050519046.1"/>
    </source>
</evidence>
<feature type="region of interest" description="Disordered" evidence="1">
    <location>
        <begin position="64"/>
        <end position="83"/>
    </location>
</feature>
<evidence type="ECO:0000256" key="1">
    <source>
        <dbReference type="SAM" id="MobiDB-lite"/>
    </source>
</evidence>
<feature type="compositionally biased region" description="Basic and acidic residues" evidence="1">
    <location>
        <begin position="64"/>
        <end position="78"/>
    </location>
</feature>
<reference evidence="4" key="1">
    <citation type="submission" date="2025-04" db="UniProtKB">
        <authorList>
            <consortium name="RefSeq"/>
        </authorList>
    </citation>
    <scope>IDENTIFICATION</scope>
    <source>
        <tissue evidence="4">Whole insect</tissue>
    </source>
</reference>
<reference evidence="2" key="2">
    <citation type="submission" date="2025-05" db="UniProtKB">
        <authorList>
            <consortium name="EnsemblMetazoa"/>
        </authorList>
    </citation>
    <scope>IDENTIFICATION</scope>
</reference>
<dbReference type="OrthoDB" id="4748970at2759"/>
<accession>A0A6P7GRN6</accession>
<dbReference type="RefSeq" id="XP_028148712.1">
    <property type="nucleotide sequence ID" value="XM_028292911.1"/>
</dbReference>
<protein>
    <submittedName>
        <fullName evidence="4">Krueppel-like factor 12</fullName>
    </submittedName>
</protein>
<dbReference type="AlphaFoldDB" id="A0A6P7GRN6"/>
<name>A0A6P7GRN6_DIAVI</name>
<dbReference type="Proteomes" id="UP001652700">
    <property type="component" value="Unplaced"/>
</dbReference>
<sequence length="149" mass="17328">MIKDLFNNDNHLLEEAIADENFSLSLFDDLNDVRPRPLEINMENNASEPLGIFEMCPHMNDETTCKNTSKDPPSEGKHFAQSPHALITRDYTQKKKIKISHVPLRTENVYQSAYPLKVHNRKQSGEKPVIFNWLNCTWRFSRSDELARL</sequence>
<evidence type="ECO:0000313" key="3">
    <source>
        <dbReference type="Proteomes" id="UP001652700"/>
    </source>
</evidence>
<gene>
    <name evidence="4" type="primary">LOC114342127</name>
</gene>
<organism evidence="4">
    <name type="scientific">Diabrotica virgifera virgifera</name>
    <name type="common">western corn rootworm</name>
    <dbReference type="NCBI Taxonomy" id="50390"/>
    <lineage>
        <taxon>Eukaryota</taxon>
        <taxon>Metazoa</taxon>
        <taxon>Ecdysozoa</taxon>
        <taxon>Arthropoda</taxon>
        <taxon>Hexapoda</taxon>
        <taxon>Insecta</taxon>
        <taxon>Pterygota</taxon>
        <taxon>Neoptera</taxon>
        <taxon>Endopterygota</taxon>
        <taxon>Coleoptera</taxon>
        <taxon>Polyphaga</taxon>
        <taxon>Cucujiformia</taxon>
        <taxon>Chrysomeloidea</taxon>
        <taxon>Chrysomelidae</taxon>
        <taxon>Galerucinae</taxon>
        <taxon>Diabroticina</taxon>
        <taxon>Diabroticites</taxon>
        <taxon>Diabrotica</taxon>
    </lineage>
</organism>
<evidence type="ECO:0000313" key="4">
    <source>
        <dbReference type="RefSeq" id="XP_028148712.1"/>
    </source>
</evidence>